<proteinExistence type="inferred from homology"/>
<dbReference type="GO" id="GO:0010508">
    <property type="term" value="P:positive regulation of autophagy"/>
    <property type="evidence" value="ECO:0007669"/>
    <property type="project" value="TreeGrafter"/>
</dbReference>
<dbReference type="Pfam" id="PF06218">
    <property type="entry name" value="NPR2"/>
    <property type="match status" value="2"/>
</dbReference>
<dbReference type="AlphaFoldDB" id="A0A0C9ZNG1"/>
<reference evidence="2 3" key="1">
    <citation type="submission" date="2014-04" db="EMBL/GenBank/DDBJ databases">
        <authorList>
            <consortium name="DOE Joint Genome Institute"/>
            <person name="Kuo A."/>
            <person name="Kohler A."/>
            <person name="Costa M.D."/>
            <person name="Nagy L.G."/>
            <person name="Floudas D."/>
            <person name="Copeland A."/>
            <person name="Barry K.W."/>
            <person name="Cichocki N."/>
            <person name="Veneault-Fourrey C."/>
            <person name="LaButti K."/>
            <person name="Lindquist E.A."/>
            <person name="Lipzen A."/>
            <person name="Lundell T."/>
            <person name="Morin E."/>
            <person name="Murat C."/>
            <person name="Sun H."/>
            <person name="Tunlid A."/>
            <person name="Henrissat B."/>
            <person name="Grigoriev I.V."/>
            <person name="Hibbett D.S."/>
            <person name="Martin F."/>
            <person name="Nordberg H.P."/>
            <person name="Cantor M.N."/>
            <person name="Hua S.X."/>
        </authorList>
    </citation>
    <scope>NUCLEOTIDE SEQUENCE [LARGE SCALE GENOMIC DNA]</scope>
    <source>
        <strain evidence="2 3">441</strain>
    </source>
</reference>
<evidence type="ECO:0000256" key="1">
    <source>
        <dbReference type="ARBA" id="ARBA00008433"/>
    </source>
</evidence>
<accession>A0A0C9ZNG1</accession>
<organism evidence="2 3">
    <name type="scientific">Pisolithus microcarpus 441</name>
    <dbReference type="NCBI Taxonomy" id="765257"/>
    <lineage>
        <taxon>Eukaryota</taxon>
        <taxon>Fungi</taxon>
        <taxon>Dikarya</taxon>
        <taxon>Basidiomycota</taxon>
        <taxon>Agaricomycotina</taxon>
        <taxon>Agaricomycetes</taxon>
        <taxon>Agaricomycetidae</taxon>
        <taxon>Boletales</taxon>
        <taxon>Sclerodermatineae</taxon>
        <taxon>Pisolithaceae</taxon>
        <taxon>Pisolithus</taxon>
    </lineage>
</organism>
<dbReference type="PANTHER" id="PTHR12991:SF10">
    <property type="entry name" value="GATOR COMPLEX PROTEIN NPRL2"/>
    <property type="match status" value="1"/>
</dbReference>
<dbReference type="Proteomes" id="UP000054018">
    <property type="component" value="Unassembled WGS sequence"/>
</dbReference>
<dbReference type="GO" id="GO:0005096">
    <property type="term" value="F:GTPase activator activity"/>
    <property type="evidence" value="ECO:0007669"/>
    <property type="project" value="TreeGrafter"/>
</dbReference>
<protein>
    <recommendedName>
        <fullName evidence="4">Nitrogen permease regulator 2</fullName>
    </recommendedName>
</protein>
<gene>
    <name evidence="2" type="ORF">PISMIDRAFT_86096</name>
</gene>
<dbReference type="GO" id="GO:1990130">
    <property type="term" value="C:GATOR1 complex"/>
    <property type="evidence" value="ECO:0007669"/>
    <property type="project" value="TreeGrafter"/>
</dbReference>
<evidence type="ECO:0008006" key="4">
    <source>
        <dbReference type="Google" id="ProtNLM"/>
    </source>
</evidence>
<dbReference type="PANTHER" id="PTHR12991">
    <property type="entry name" value="NITROGEN PERMEASE REGULATOR 2/TUMOR SUPPRESSOR CANDIDATE 4"/>
    <property type="match status" value="1"/>
</dbReference>
<dbReference type="OrthoDB" id="338854at2759"/>
<name>A0A0C9ZNG1_9AGAM</name>
<dbReference type="InterPro" id="IPR009348">
    <property type="entry name" value="NPR2-like"/>
</dbReference>
<dbReference type="STRING" id="765257.A0A0C9ZNG1"/>
<reference evidence="3" key="2">
    <citation type="submission" date="2015-01" db="EMBL/GenBank/DDBJ databases">
        <title>Evolutionary Origins and Diversification of the Mycorrhizal Mutualists.</title>
        <authorList>
            <consortium name="DOE Joint Genome Institute"/>
            <consortium name="Mycorrhizal Genomics Consortium"/>
            <person name="Kohler A."/>
            <person name="Kuo A."/>
            <person name="Nagy L.G."/>
            <person name="Floudas D."/>
            <person name="Copeland A."/>
            <person name="Barry K.W."/>
            <person name="Cichocki N."/>
            <person name="Veneault-Fourrey C."/>
            <person name="LaButti K."/>
            <person name="Lindquist E.A."/>
            <person name="Lipzen A."/>
            <person name="Lundell T."/>
            <person name="Morin E."/>
            <person name="Murat C."/>
            <person name="Riley R."/>
            <person name="Ohm R."/>
            <person name="Sun H."/>
            <person name="Tunlid A."/>
            <person name="Henrissat B."/>
            <person name="Grigoriev I.V."/>
            <person name="Hibbett D.S."/>
            <person name="Martin F."/>
        </authorList>
    </citation>
    <scope>NUCLEOTIDE SEQUENCE [LARGE SCALE GENOMIC DNA]</scope>
    <source>
        <strain evidence="3">441</strain>
    </source>
</reference>
<dbReference type="GO" id="GO:1904262">
    <property type="term" value="P:negative regulation of TORC1 signaling"/>
    <property type="evidence" value="ECO:0007669"/>
    <property type="project" value="TreeGrafter"/>
</dbReference>
<keyword evidence="3" id="KW-1185">Reference proteome</keyword>
<sequence>MPSETFLPRIHSVFYAIFDVKQGPKIVYQVPEGQVSSSPHPSSNRVLFNFNDISKYVIPSNPLCGRLVICATRNHHIIGFPVSILGSEYKRNYFRFNLCFVFERAADLSCYKPIVRKVGRVLAACEEESKFLSSSQSSLAMHAILEQLYEDLNSYSETSIPIDKFNSIELKIFPFYPNPPPVKDWQVPLALINLKSRVEDNWDLTVRKVCEHINGINHVRRIAQLADCDLQLTRQAVAHLLYYQVIMTVDIFQYSNMYTLRKNVQWLADEPHVKDECGPYVTKPGKPVPDWPKLLFLYSRLKPGKTVFEWMQGHDIHELGIDVRRFTSFGVIKGFLRRVHRYPPLVYSRRRTSSPLILNPLPPELTPMLNGEHHTDELSTHFEVGWPLLQQWLTAIGGGKGNGDFGEVVMIYR</sequence>
<evidence type="ECO:0000313" key="2">
    <source>
        <dbReference type="EMBL" id="KIK30921.1"/>
    </source>
</evidence>
<dbReference type="GO" id="GO:0005774">
    <property type="term" value="C:vacuolar membrane"/>
    <property type="evidence" value="ECO:0007669"/>
    <property type="project" value="TreeGrafter"/>
</dbReference>
<dbReference type="HOGENOM" id="CLU_014995_3_1_1"/>
<comment type="similarity">
    <text evidence="1">Belongs to the NPR2 family.</text>
</comment>
<dbReference type="EMBL" id="KN833685">
    <property type="protein sequence ID" value="KIK30921.1"/>
    <property type="molecule type" value="Genomic_DNA"/>
</dbReference>
<evidence type="ECO:0000313" key="3">
    <source>
        <dbReference type="Proteomes" id="UP000054018"/>
    </source>
</evidence>